<keyword evidence="4 6" id="KW-1133">Transmembrane helix</keyword>
<accession>Q1N1Z9</accession>
<dbReference type="CDD" id="cd10336">
    <property type="entry name" value="SLC6sbd_Tyt1-Like"/>
    <property type="match status" value="1"/>
</dbReference>
<evidence type="ECO:0000256" key="5">
    <source>
        <dbReference type="ARBA" id="ARBA00023136"/>
    </source>
</evidence>
<dbReference type="PANTHER" id="PTHR42948">
    <property type="entry name" value="TRANSPORTER"/>
    <property type="match status" value="1"/>
</dbReference>
<organism evidence="7 8">
    <name type="scientific">Bermanella marisrubri</name>
    <dbReference type="NCBI Taxonomy" id="207949"/>
    <lineage>
        <taxon>Bacteria</taxon>
        <taxon>Pseudomonadati</taxon>
        <taxon>Pseudomonadota</taxon>
        <taxon>Gammaproteobacteria</taxon>
        <taxon>Oceanospirillales</taxon>
        <taxon>Oceanospirillaceae</taxon>
        <taxon>Bermanella</taxon>
    </lineage>
</organism>
<comment type="caution">
    <text evidence="7">The sequence shown here is derived from an EMBL/GenBank/DDBJ whole genome shotgun (WGS) entry which is preliminary data.</text>
</comment>
<proteinExistence type="predicted"/>
<feature type="transmembrane region" description="Helical" evidence="6">
    <location>
        <begin position="132"/>
        <end position="151"/>
    </location>
</feature>
<dbReference type="Proteomes" id="UP000004263">
    <property type="component" value="Unassembled WGS sequence"/>
</dbReference>
<evidence type="ECO:0000256" key="6">
    <source>
        <dbReference type="SAM" id="Phobius"/>
    </source>
</evidence>
<sequence length="355" mass="37259">MAHAHFTSKLGFIAAAAGSAVGLGNIWGFPTEAANNGGGTFLLIYFAMVVLVGYPMLLAEVTIGNLAQANPIDALSRLTQKAKSRIVLAGIGWAGTLTILLILSFYSVVGAWIMNAVIQQVNSLLNIAMPSIPLWLSAYGFLALTACVIVLGVKNGIERLSKILMPTLLLLLIIMIIWVLTLDGASKGISWYFTSDFSQLSPELLGRALGQAFFSLSIGVTGMMTYGAYLKRSRGLPKTVASVTLLDTSVAFLAGLLILPALSAAQAQGITVFNGAGQLIGSDKLVFDILPALFANLGVTGLLISILFFVLLLIAAITSSISMMEPPVNTLQEKTGLNRKACLIAVTAVAALVIG</sequence>
<dbReference type="HOGENOM" id="CLU_006855_3_0_6"/>
<feature type="transmembrane region" description="Helical" evidence="6">
    <location>
        <begin position="208"/>
        <end position="229"/>
    </location>
</feature>
<feature type="transmembrane region" description="Helical" evidence="6">
    <location>
        <begin position="250"/>
        <end position="273"/>
    </location>
</feature>
<dbReference type="InterPro" id="IPR000175">
    <property type="entry name" value="Na/ntran_symport"/>
</dbReference>
<reference evidence="7 8" key="1">
    <citation type="submission" date="2006-03" db="EMBL/GenBank/DDBJ databases">
        <authorList>
            <person name="Pinhassi J."/>
            <person name="Pedros-Alio C."/>
            <person name="Ferriera S."/>
            <person name="Johnson J."/>
            <person name="Kravitz S."/>
            <person name="Halpern A."/>
            <person name="Remington K."/>
            <person name="Beeson K."/>
            <person name="Tran B."/>
            <person name="Rogers Y.-H."/>
            <person name="Friedman R."/>
            <person name="Venter J.C."/>
        </authorList>
    </citation>
    <scope>NUCLEOTIDE SEQUENCE [LARGE SCALE GENOMIC DNA]</scope>
    <source>
        <strain evidence="7 8">RED65</strain>
    </source>
</reference>
<dbReference type="PRINTS" id="PR00176">
    <property type="entry name" value="NANEUSMPORT"/>
</dbReference>
<dbReference type="STRING" id="207949.RED65_16038"/>
<name>Q1N1Z9_9GAMM</name>
<dbReference type="RefSeq" id="WP_007018416.1">
    <property type="nucleotide sequence ID" value="NZ_CH724116.1"/>
</dbReference>
<evidence type="ECO:0000256" key="2">
    <source>
        <dbReference type="ARBA" id="ARBA00022448"/>
    </source>
</evidence>
<feature type="transmembrane region" description="Helical" evidence="6">
    <location>
        <begin position="86"/>
        <end position="112"/>
    </location>
</feature>
<keyword evidence="8" id="KW-1185">Reference proteome</keyword>
<feature type="transmembrane region" description="Helical" evidence="6">
    <location>
        <begin position="12"/>
        <end position="30"/>
    </location>
</feature>
<dbReference type="OrthoDB" id="9762833at2"/>
<evidence type="ECO:0000256" key="3">
    <source>
        <dbReference type="ARBA" id="ARBA00022692"/>
    </source>
</evidence>
<comment type="subcellular location">
    <subcellularLocation>
        <location evidence="1">Membrane</location>
        <topology evidence="1">Multi-pass membrane protein</topology>
    </subcellularLocation>
</comment>
<dbReference type="PROSITE" id="PS50267">
    <property type="entry name" value="NA_NEUROTRAN_SYMP_3"/>
    <property type="match status" value="1"/>
</dbReference>
<dbReference type="EMBL" id="AAQH01000008">
    <property type="protein sequence ID" value="EAT12365.1"/>
    <property type="molecule type" value="Genomic_DNA"/>
</dbReference>
<dbReference type="PANTHER" id="PTHR42948:SF1">
    <property type="entry name" value="TRANSPORTER"/>
    <property type="match status" value="1"/>
</dbReference>
<feature type="transmembrane region" description="Helical" evidence="6">
    <location>
        <begin position="42"/>
        <end position="66"/>
    </location>
</feature>
<dbReference type="AlphaFoldDB" id="Q1N1Z9"/>
<dbReference type="NCBIfam" id="NF037979">
    <property type="entry name" value="Na_transp"/>
    <property type="match status" value="1"/>
</dbReference>
<feature type="transmembrane region" description="Helical" evidence="6">
    <location>
        <begin position="163"/>
        <end position="181"/>
    </location>
</feature>
<evidence type="ECO:0000256" key="1">
    <source>
        <dbReference type="ARBA" id="ARBA00004141"/>
    </source>
</evidence>
<gene>
    <name evidence="7" type="ORF">RED65_16038</name>
</gene>
<keyword evidence="3 6" id="KW-0812">Transmembrane</keyword>
<dbReference type="Gene3D" id="1.20.1740.10">
    <property type="entry name" value="Amino acid/polyamine transporter I"/>
    <property type="match status" value="1"/>
</dbReference>
<keyword evidence="5 6" id="KW-0472">Membrane</keyword>
<keyword evidence="2" id="KW-0813">Transport</keyword>
<dbReference type="Pfam" id="PF00209">
    <property type="entry name" value="SNF"/>
    <property type="match status" value="2"/>
</dbReference>
<dbReference type="InterPro" id="IPR037272">
    <property type="entry name" value="SNS_sf"/>
</dbReference>
<feature type="non-terminal residue" evidence="7">
    <location>
        <position position="355"/>
    </location>
</feature>
<evidence type="ECO:0000313" key="8">
    <source>
        <dbReference type="Proteomes" id="UP000004263"/>
    </source>
</evidence>
<dbReference type="GO" id="GO:0016020">
    <property type="term" value="C:membrane"/>
    <property type="evidence" value="ECO:0007669"/>
    <property type="project" value="UniProtKB-SubCell"/>
</dbReference>
<dbReference type="SUPFAM" id="SSF161070">
    <property type="entry name" value="SNF-like"/>
    <property type="match status" value="1"/>
</dbReference>
<evidence type="ECO:0000256" key="4">
    <source>
        <dbReference type="ARBA" id="ARBA00022989"/>
    </source>
</evidence>
<evidence type="ECO:0000313" key="7">
    <source>
        <dbReference type="EMBL" id="EAT12365.1"/>
    </source>
</evidence>
<dbReference type="InterPro" id="IPR047218">
    <property type="entry name" value="YocR/YhdH-like"/>
</dbReference>
<feature type="transmembrane region" description="Helical" evidence="6">
    <location>
        <begin position="293"/>
        <end position="317"/>
    </location>
</feature>
<protein>
    <submittedName>
        <fullName evidence="7">Na+-dependent transporter of the SNF family protein</fullName>
    </submittedName>
</protein>